<dbReference type="Pfam" id="PF00107">
    <property type="entry name" value="ADH_zinc_N"/>
    <property type="match status" value="1"/>
</dbReference>
<dbReference type="Gene3D" id="3.90.180.10">
    <property type="entry name" value="Medium-chain alcohol dehydrogenases, catalytic domain"/>
    <property type="match status" value="1"/>
</dbReference>
<comment type="catalytic activity">
    <reaction evidence="5">
        <text>2 a quinone + NADPH + H(+) = 2 a 1,4-benzosemiquinone + NADP(+)</text>
        <dbReference type="Rhea" id="RHEA:14269"/>
        <dbReference type="ChEBI" id="CHEBI:15378"/>
        <dbReference type="ChEBI" id="CHEBI:57783"/>
        <dbReference type="ChEBI" id="CHEBI:58349"/>
        <dbReference type="ChEBI" id="CHEBI:132124"/>
        <dbReference type="ChEBI" id="CHEBI:134225"/>
        <dbReference type="EC" id="1.6.5.5"/>
    </reaction>
</comment>
<evidence type="ECO:0000256" key="2">
    <source>
        <dbReference type="ARBA" id="ARBA00022857"/>
    </source>
</evidence>
<reference evidence="7 8" key="1">
    <citation type="submission" date="2017-11" db="EMBL/GenBank/DDBJ databases">
        <title>Genome-resolved metagenomics identifies genetic mobility, metabolic interactions, and unexpected diversity in perchlorate-reducing communities.</title>
        <authorList>
            <person name="Barnum T.P."/>
            <person name="Figueroa I.A."/>
            <person name="Carlstrom C.I."/>
            <person name="Lucas L.N."/>
            <person name="Engelbrektson A.L."/>
            <person name="Coates J.D."/>
        </authorList>
    </citation>
    <scope>NUCLEOTIDE SEQUENCE [LARGE SCALE GENOMIC DNA]</scope>
    <source>
        <strain evidence="7">BM301</strain>
    </source>
</reference>
<evidence type="ECO:0000259" key="6">
    <source>
        <dbReference type="SMART" id="SM00829"/>
    </source>
</evidence>
<dbReference type="PANTHER" id="PTHR48106">
    <property type="entry name" value="QUINONE OXIDOREDUCTASE PIG3-RELATED"/>
    <property type="match status" value="1"/>
</dbReference>
<dbReference type="Proteomes" id="UP000235015">
    <property type="component" value="Unassembled WGS sequence"/>
</dbReference>
<dbReference type="RefSeq" id="WP_273437975.1">
    <property type="nucleotide sequence ID" value="NZ_PKUN01000003.1"/>
</dbReference>
<dbReference type="EC" id="1.6.5.5" evidence="4"/>
<dbReference type="SUPFAM" id="SSF50129">
    <property type="entry name" value="GroES-like"/>
    <property type="match status" value="1"/>
</dbReference>
<dbReference type="Pfam" id="PF08240">
    <property type="entry name" value="ADH_N"/>
    <property type="match status" value="1"/>
</dbReference>
<dbReference type="GO" id="GO:0035925">
    <property type="term" value="F:mRNA 3'-UTR AU-rich region binding"/>
    <property type="evidence" value="ECO:0007669"/>
    <property type="project" value="TreeGrafter"/>
</dbReference>
<dbReference type="InterPro" id="IPR011032">
    <property type="entry name" value="GroES-like_sf"/>
</dbReference>
<gene>
    <name evidence="7" type="ORF">C0630_04155</name>
</gene>
<dbReference type="CDD" id="cd05286">
    <property type="entry name" value="QOR2"/>
    <property type="match status" value="1"/>
</dbReference>
<evidence type="ECO:0000313" key="8">
    <source>
        <dbReference type="Proteomes" id="UP000235015"/>
    </source>
</evidence>
<sequence length="324" mass="33991">MNSAIRIHQYGGPEVLTLETVTAGDPAAGEVRLRHSAIGLNFIDVYQRTGLYPLGAFPQTLGMEAAGVIEAVGPNGEGFSTGDRVAYAMDLGAYCNERTISVDKLVKLPDGIEDQTAAAMMLQGMTARYLLKSSYPGQAGDTILVMAAAGGVGTLLSQWANHLGVTVIGCVGSPEKARLAQEHGCHHTILYKDEDVAARVRDITGGAGVAAVYDSIGKATLTASLDSLRPTGTLVSFGNASGPISDFNIGLLAQKGSLYIQRPTLATYIRSRELLDQCAGDLFDAVQSGAVKVRIGQTYPLADVAQAHRDLDARKTTGATVLLP</sequence>
<dbReference type="FunFam" id="3.40.50.720:FF:000053">
    <property type="entry name" value="Quinone oxidoreductase 1"/>
    <property type="match status" value="1"/>
</dbReference>
<evidence type="ECO:0000256" key="4">
    <source>
        <dbReference type="ARBA" id="ARBA00038919"/>
    </source>
</evidence>
<dbReference type="GO" id="GO:0070402">
    <property type="term" value="F:NADPH binding"/>
    <property type="evidence" value="ECO:0007669"/>
    <property type="project" value="TreeGrafter"/>
</dbReference>
<accession>A0A2N6CZG4</accession>
<dbReference type="GO" id="GO:0005829">
    <property type="term" value="C:cytosol"/>
    <property type="evidence" value="ECO:0007669"/>
    <property type="project" value="TreeGrafter"/>
</dbReference>
<dbReference type="InterPro" id="IPR013154">
    <property type="entry name" value="ADH-like_N"/>
</dbReference>
<feature type="domain" description="Enoyl reductase (ER)" evidence="6">
    <location>
        <begin position="11"/>
        <end position="322"/>
    </location>
</feature>
<dbReference type="GO" id="GO:0003960">
    <property type="term" value="F:quinone reductase (NADPH) activity"/>
    <property type="evidence" value="ECO:0007669"/>
    <property type="project" value="UniProtKB-EC"/>
</dbReference>
<dbReference type="SUPFAM" id="SSF51735">
    <property type="entry name" value="NAD(P)-binding Rossmann-fold domains"/>
    <property type="match status" value="1"/>
</dbReference>
<dbReference type="AlphaFoldDB" id="A0A2N6CZG4"/>
<organism evidence="7 8">
    <name type="scientific">Sedimenticola selenatireducens</name>
    <dbReference type="NCBI Taxonomy" id="191960"/>
    <lineage>
        <taxon>Bacteria</taxon>
        <taxon>Pseudomonadati</taxon>
        <taxon>Pseudomonadota</taxon>
        <taxon>Gammaproteobacteria</taxon>
        <taxon>Chromatiales</taxon>
        <taxon>Sedimenticolaceae</taxon>
        <taxon>Sedimenticola</taxon>
    </lineage>
</organism>
<dbReference type="STRING" id="1111735.GCA_000428045_03946"/>
<comment type="caution">
    <text evidence="7">The sequence shown here is derived from an EMBL/GenBank/DDBJ whole genome shotgun (WGS) entry which is preliminary data.</text>
</comment>
<proteinExistence type="inferred from homology"/>
<evidence type="ECO:0000256" key="1">
    <source>
        <dbReference type="ARBA" id="ARBA00010371"/>
    </source>
</evidence>
<name>A0A2N6CZG4_9GAMM</name>
<dbReference type="Gene3D" id="3.40.50.720">
    <property type="entry name" value="NAD(P)-binding Rossmann-like Domain"/>
    <property type="match status" value="1"/>
</dbReference>
<dbReference type="PANTHER" id="PTHR48106:SF13">
    <property type="entry name" value="QUINONE OXIDOREDUCTASE-RELATED"/>
    <property type="match status" value="1"/>
</dbReference>
<evidence type="ECO:0000256" key="3">
    <source>
        <dbReference type="ARBA" id="ARBA00023002"/>
    </source>
</evidence>
<evidence type="ECO:0000313" key="7">
    <source>
        <dbReference type="EMBL" id="PLX62777.1"/>
    </source>
</evidence>
<dbReference type="InterPro" id="IPR020843">
    <property type="entry name" value="ER"/>
</dbReference>
<dbReference type="EMBL" id="PKUN01000003">
    <property type="protein sequence ID" value="PLX62777.1"/>
    <property type="molecule type" value="Genomic_DNA"/>
</dbReference>
<keyword evidence="3" id="KW-0560">Oxidoreductase</keyword>
<evidence type="ECO:0000256" key="5">
    <source>
        <dbReference type="ARBA" id="ARBA00048980"/>
    </source>
</evidence>
<dbReference type="InterPro" id="IPR036291">
    <property type="entry name" value="NAD(P)-bd_dom_sf"/>
</dbReference>
<dbReference type="InterPro" id="IPR047618">
    <property type="entry name" value="QOR-like"/>
</dbReference>
<dbReference type="SMART" id="SM00829">
    <property type="entry name" value="PKS_ER"/>
    <property type="match status" value="1"/>
</dbReference>
<protein>
    <recommendedName>
        <fullName evidence="4">NADPH:quinone reductase</fullName>
        <ecNumber evidence="4">1.6.5.5</ecNumber>
    </recommendedName>
</protein>
<dbReference type="InterPro" id="IPR013149">
    <property type="entry name" value="ADH-like_C"/>
</dbReference>
<comment type="similarity">
    <text evidence="1">Belongs to the zinc-containing alcohol dehydrogenase family. Quinone oxidoreductase subfamily.</text>
</comment>
<keyword evidence="2" id="KW-0521">NADP</keyword>